<dbReference type="InterPro" id="IPR036291">
    <property type="entry name" value="NAD(P)-bd_dom_sf"/>
</dbReference>
<accession>A0ABC8K423</accession>
<evidence type="ECO:0000256" key="2">
    <source>
        <dbReference type="ARBA" id="ARBA00006484"/>
    </source>
</evidence>
<dbReference type="Proteomes" id="UP001642260">
    <property type="component" value="Unassembled WGS sequence"/>
</dbReference>
<comment type="subcellular location">
    <subcellularLocation>
        <location evidence="1">Plastid</location>
        <location evidence="1">Chloroplast</location>
    </subcellularLocation>
</comment>
<evidence type="ECO:0000256" key="4">
    <source>
        <dbReference type="ARBA" id="ARBA00022640"/>
    </source>
</evidence>
<keyword evidence="5" id="KW-0560">Oxidoreductase</keyword>
<dbReference type="Gene3D" id="3.40.50.720">
    <property type="entry name" value="NAD(P)-binding Rossmann-like Domain"/>
    <property type="match status" value="1"/>
</dbReference>
<dbReference type="GO" id="GO:0009507">
    <property type="term" value="C:chloroplast"/>
    <property type="evidence" value="ECO:0007669"/>
    <property type="project" value="UniProtKB-SubCell"/>
</dbReference>
<reference evidence="6 7" key="1">
    <citation type="submission" date="2022-03" db="EMBL/GenBank/DDBJ databases">
        <authorList>
            <person name="Macdonald S."/>
            <person name="Ahmed S."/>
            <person name="Newling K."/>
        </authorList>
    </citation>
    <scope>NUCLEOTIDE SEQUENCE [LARGE SCALE GENOMIC DNA]</scope>
</reference>
<keyword evidence="7" id="KW-1185">Reference proteome</keyword>
<dbReference type="PANTHER" id="PTHR24320">
    <property type="entry name" value="RETINOL DEHYDROGENASE"/>
    <property type="match status" value="1"/>
</dbReference>
<comment type="caution">
    <text evidence="6">The sequence shown here is derived from an EMBL/GenBank/DDBJ whole genome shotgun (WGS) entry which is preliminary data.</text>
</comment>
<comment type="similarity">
    <text evidence="2">Belongs to the short-chain dehydrogenases/reductases (SDR) family.</text>
</comment>
<proteinExistence type="inferred from homology"/>
<dbReference type="Pfam" id="PF00106">
    <property type="entry name" value="adh_short"/>
    <property type="match status" value="1"/>
</dbReference>
<dbReference type="AlphaFoldDB" id="A0ABC8K423"/>
<evidence type="ECO:0000313" key="6">
    <source>
        <dbReference type="EMBL" id="CAH8348106.1"/>
    </source>
</evidence>
<protein>
    <submittedName>
        <fullName evidence="6">Uncharacterized protein</fullName>
    </submittedName>
</protein>
<keyword evidence="3" id="KW-0150">Chloroplast</keyword>
<evidence type="ECO:0000256" key="1">
    <source>
        <dbReference type="ARBA" id="ARBA00004229"/>
    </source>
</evidence>
<name>A0ABC8K423_ERUVS</name>
<evidence type="ECO:0000313" key="7">
    <source>
        <dbReference type="Proteomes" id="UP001642260"/>
    </source>
</evidence>
<sequence length="184" mass="20312">MILTPRVESLRFCRIVKSSHCSYLLFEETLEKDDKAEKLKQLAEGGAHVVMAVRNIKAAQELIQQWRNEWSGKGLPLTIEAMELDLLSLDSVVRFADAWNARLGPLHVLINNAGIFAMGEAQKFSEDGYEQIMQVSHLAPSLLSVLLLPSLIRDSPSRITNVNSVVSSVITDSTGSKSVSSSFL</sequence>
<keyword evidence="4" id="KW-0934">Plastid</keyword>
<dbReference type="SUPFAM" id="SSF51735">
    <property type="entry name" value="NAD(P)-binding Rossmann-fold domains"/>
    <property type="match status" value="1"/>
</dbReference>
<dbReference type="InterPro" id="IPR002347">
    <property type="entry name" value="SDR_fam"/>
</dbReference>
<evidence type="ECO:0000256" key="3">
    <source>
        <dbReference type="ARBA" id="ARBA00022528"/>
    </source>
</evidence>
<organism evidence="6 7">
    <name type="scientific">Eruca vesicaria subsp. sativa</name>
    <name type="common">Garden rocket</name>
    <name type="synonym">Eruca sativa</name>
    <dbReference type="NCBI Taxonomy" id="29727"/>
    <lineage>
        <taxon>Eukaryota</taxon>
        <taxon>Viridiplantae</taxon>
        <taxon>Streptophyta</taxon>
        <taxon>Embryophyta</taxon>
        <taxon>Tracheophyta</taxon>
        <taxon>Spermatophyta</taxon>
        <taxon>Magnoliopsida</taxon>
        <taxon>eudicotyledons</taxon>
        <taxon>Gunneridae</taxon>
        <taxon>Pentapetalae</taxon>
        <taxon>rosids</taxon>
        <taxon>malvids</taxon>
        <taxon>Brassicales</taxon>
        <taxon>Brassicaceae</taxon>
        <taxon>Brassiceae</taxon>
        <taxon>Eruca</taxon>
    </lineage>
</organism>
<evidence type="ECO:0000256" key="5">
    <source>
        <dbReference type="ARBA" id="ARBA00023002"/>
    </source>
</evidence>
<dbReference type="EMBL" id="CAKOAT010159266">
    <property type="protein sequence ID" value="CAH8348106.1"/>
    <property type="molecule type" value="Genomic_DNA"/>
</dbReference>
<dbReference type="GO" id="GO:0016491">
    <property type="term" value="F:oxidoreductase activity"/>
    <property type="evidence" value="ECO:0007669"/>
    <property type="project" value="UniProtKB-KW"/>
</dbReference>
<dbReference type="PANTHER" id="PTHR24320:SF200">
    <property type="entry name" value="DEHYDROGENASE_REDUCTASE SDR FAMILY MEMBER FEY"/>
    <property type="match status" value="1"/>
</dbReference>
<gene>
    <name evidence="6" type="ORF">ERUC_LOCUS17288</name>
</gene>